<dbReference type="Pfam" id="PF12833">
    <property type="entry name" value="HTH_18"/>
    <property type="match status" value="1"/>
</dbReference>
<evidence type="ECO:0000313" key="5">
    <source>
        <dbReference type="EMBL" id="MET1488798.1"/>
    </source>
</evidence>
<dbReference type="PANTHER" id="PTHR46796:SF14">
    <property type="entry name" value="TRANSCRIPTIONAL REGULATORY PROTEIN"/>
    <property type="match status" value="1"/>
</dbReference>
<dbReference type="Proteomes" id="UP001548590">
    <property type="component" value="Unassembled WGS sequence"/>
</dbReference>
<dbReference type="PROSITE" id="PS01124">
    <property type="entry name" value="HTH_ARAC_FAMILY_2"/>
    <property type="match status" value="1"/>
</dbReference>
<feature type="domain" description="HTH araC/xylS-type" evidence="4">
    <location>
        <begin position="193"/>
        <end position="291"/>
    </location>
</feature>
<dbReference type="SUPFAM" id="SSF46689">
    <property type="entry name" value="Homeodomain-like"/>
    <property type="match status" value="2"/>
</dbReference>
<evidence type="ECO:0000259" key="4">
    <source>
        <dbReference type="PROSITE" id="PS01124"/>
    </source>
</evidence>
<accession>A0ABV2CLQ8</accession>
<evidence type="ECO:0000256" key="2">
    <source>
        <dbReference type="ARBA" id="ARBA00023125"/>
    </source>
</evidence>
<dbReference type="RefSeq" id="WP_345927234.1">
    <property type="nucleotide sequence ID" value="NZ_JBDIVF010000003.1"/>
</dbReference>
<dbReference type="EMBL" id="JBEWLZ010000001">
    <property type="protein sequence ID" value="MET1488798.1"/>
    <property type="molecule type" value="Genomic_DNA"/>
</dbReference>
<dbReference type="SMART" id="SM00342">
    <property type="entry name" value="HTH_ARAC"/>
    <property type="match status" value="1"/>
</dbReference>
<dbReference type="InterPro" id="IPR020449">
    <property type="entry name" value="Tscrpt_reg_AraC-type_HTH"/>
</dbReference>
<reference evidence="5 6" key="1">
    <citation type="submission" date="2024-07" db="EMBL/GenBank/DDBJ databases">
        <title>Uliginosibacterium paludis KCTC:42655.</title>
        <authorList>
            <person name="Kim M.K."/>
        </authorList>
    </citation>
    <scope>NUCLEOTIDE SEQUENCE [LARGE SCALE GENOMIC DNA]</scope>
    <source>
        <strain evidence="5 6">KCTC 42655</strain>
    </source>
</reference>
<dbReference type="Gene3D" id="1.10.10.60">
    <property type="entry name" value="Homeodomain-like"/>
    <property type="match status" value="2"/>
</dbReference>
<keyword evidence="3" id="KW-0804">Transcription</keyword>
<keyword evidence="2" id="KW-0238">DNA-binding</keyword>
<sequence length="295" mass="33010">MKFNPGKGFQFDIGPLPDFVVPHGRTQVLGTDNFMVGRWRMGSNPEGHSNPGLNHHLIAVCLAERGAVFELETDRRYIGQMRFGDLSLLPAQVPSRNRWTGPSNTLSLHLPVSLWEEIADRHGLRPELLRPGMPGTDAAISRISLMLAEELERPFRNVMFCESLALAAFAKLAERLAGQGTGRREVLADWRLRRVADYIEENLGAALSIAEMAALAGLSRSHFSQAFRDAFGMAPHQFVMVRRIEHAKRRLRMDRESVTEIAGSLGFASHAHFSGVFRRMTGFSPGEWRRGAERP</sequence>
<protein>
    <submittedName>
        <fullName evidence="5">AraC family transcriptional regulator</fullName>
    </submittedName>
</protein>
<organism evidence="5 6">
    <name type="scientific">Uliginosibacterium paludis</name>
    <dbReference type="NCBI Taxonomy" id="1615952"/>
    <lineage>
        <taxon>Bacteria</taxon>
        <taxon>Pseudomonadati</taxon>
        <taxon>Pseudomonadota</taxon>
        <taxon>Betaproteobacteria</taxon>
        <taxon>Rhodocyclales</taxon>
        <taxon>Zoogloeaceae</taxon>
        <taxon>Uliginosibacterium</taxon>
    </lineage>
</organism>
<keyword evidence="1" id="KW-0805">Transcription regulation</keyword>
<name>A0ABV2CLQ8_9RHOO</name>
<evidence type="ECO:0000256" key="1">
    <source>
        <dbReference type="ARBA" id="ARBA00023015"/>
    </source>
</evidence>
<proteinExistence type="predicted"/>
<keyword evidence="6" id="KW-1185">Reference proteome</keyword>
<dbReference type="PANTHER" id="PTHR46796">
    <property type="entry name" value="HTH-TYPE TRANSCRIPTIONAL ACTIVATOR RHAS-RELATED"/>
    <property type="match status" value="1"/>
</dbReference>
<gene>
    <name evidence="5" type="ORF">ABVT11_03080</name>
</gene>
<comment type="caution">
    <text evidence="5">The sequence shown here is derived from an EMBL/GenBank/DDBJ whole genome shotgun (WGS) entry which is preliminary data.</text>
</comment>
<dbReference type="InterPro" id="IPR050204">
    <property type="entry name" value="AraC_XylS_family_regulators"/>
</dbReference>
<evidence type="ECO:0000256" key="3">
    <source>
        <dbReference type="ARBA" id="ARBA00023163"/>
    </source>
</evidence>
<dbReference type="PRINTS" id="PR00032">
    <property type="entry name" value="HTHARAC"/>
</dbReference>
<dbReference type="InterPro" id="IPR009057">
    <property type="entry name" value="Homeodomain-like_sf"/>
</dbReference>
<dbReference type="InterPro" id="IPR018060">
    <property type="entry name" value="HTH_AraC"/>
</dbReference>
<evidence type="ECO:0000313" key="6">
    <source>
        <dbReference type="Proteomes" id="UP001548590"/>
    </source>
</evidence>